<evidence type="ECO:0000256" key="1">
    <source>
        <dbReference type="ARBA" id="ARBA00022737"/>
    </source>
</evidence>
<keyword evidence="2 3" id="KW-0040">ANK repeat</keyword>
<dbReference type="PROSITE" id="PS50297">
    <property type="entry name" value="ANK_REP_REGION"/>
    <property type="match status" value="4"/>
</dbReference>
<dbReference type="PROSITE" id="PS50202">
    <property type="entry name" value="MSP"/>
    <property type="match status" value="1"/>
</dbReference>
<feature type="domain" description="MSP" evidence="4">
    <location>
        <begin position="3"/>
        <end position="125"/>
    </location>
</feature>
<dbReference type="SMART" id="SM00248">
    <property type="entry name" value="ANK"/>
    <property type="match status" value="7"/>
</dbReference>
<keyword evidence="6" id="KW-1185">Reference proteome</keyword>
<evidence type="ECO:0000256" key="2">
    <source>
        <dbReference type="ARBA" id="ARBA00023043"/>
    </source>
</evidence>
<gene>
    <name evidence="5" type="ORF">L1049_005335</name>
</gene>
<dbReference type="EMBL" id="JBBPBK010000007">
    <property type="protein sequence ID" value="KAK9282418.1"/>
    <property type="molecule type" value="Genomic_DNA"/>
</dbReference>
<dbReference type="InterPro" id="IPR013783">
    <property type="entry name" value="Ig-like_fold"/>
</dbReference>
<dbReference type="Gene3D" id="2.60.40.10">
    <property type="entry name" value="Immunoglobulins"/>
    <property type="match status" value="1"/>
</dbReference>
<evidence type="ECO:0000313" key="5">
    <source>
        <dbReference type="EMBL" id="KAK9282418.1"/>
    </source>
</evidence>
<feature type="repeat" description="ANK" evidence="3">
    <location>
        <begin position="262"/>
        <end position="294"/>
    </location>
</feature>
<protein>
    <recommendedName>
        <fullName evidence="4">MSP domain-containing protein</fullName>
    </recommendedName>
</protein>
<sequence>MDRLVISDVKEVDMTFNRGQRCGTTFRLTNLMHTMHVAISLNTTNPSLFSFTHPFFILPPLSTSSFTLLLSQPSDHPPLSSPHDSITVRSSMLPTGKAHQEDLRRLFSRPGPHVFKDATIPIFSVGPHVVEHLLSHSPPQSSFSMSPEIAFQLKKAISGCSRSQLTSLLRPAVVSRNYNFLDALIDAGGDVNYRDSDRGSVLSLAVRAGEIDIVKILIASGCTIDNSIDRVLHDAAVVNRVDLMEVLWAAFREIDVNLVDLENRTALHVAAVQGHVESLRFLVSIGGNTDISDSNGWTPLHYAAAEGHIDAVEFLLNCSLYVKYAVTKEGKTAFTLAIDNGHSHLFDLLQLGDVLQRAARVDDVHGIKSCLSEGAKVNGRDQNGWTPLHRAAFKGRLESVKHLLNHGAQINLVDDAGYTPLHCAVEAGHVQVALYLIAHGARANVKSLKGLLPLNLDCFKNHPSLFLPLNCEKERA</sequence>
<name>A0AAP0RR21_LIQFO</name>
<dbReference type="InterPro" id="IPR002110">
    <property type="entry name" value="Ankyrin_rpt"/>
</dbReference>
<keyword evidence="1" id="KW-0677">Repeat</keyword>
<dbReference type="Proteomes" id="UP001415857">
    <property type="component" value="Unassembled WGS sequence"/>
</dbReference>
<dbReference type="SUPFAM" id="SSF48403">
    <property type="entry name" value="Ankyrin repeat"/>
    <property type="match status" value="1"/>
</dbReference>
<feature type="repeat" description="ANK" evidence="3">
    <location>
        <begin position="295"/>
        <end position="317"/>
    </location>
</feature>
<dbReference type="Gene3D" id="1.25.40.20">
    <property type="entry name" value="Ankyrin repeat-containing domain"/>
    <property type="match status" value="5"/>
</dbReference>
<evidence type="ECO:0000313" key="6">
    <source>
        <dbReference type="Proteomes" id="UP001415857"/>
    </source>
</evidence>
<dbReference type="AlphaFoldDB" id="A0AAP0RR21"/>
<reference evidence="5 6" key="1">
    <citation type="journal article" date="2024" name="Plant J.">
        <title>Genome sequences and population genomics reveal climatic adaptation and genomic divergence between two closely related sweetgum species.</title>
        <authorList>
            <person name="Xu W.Q."/>
            <person name="Ren C.Q."/>
            <person name="Zhang X.Y."/>
            <person name="Comes H.P."/>
            <person name="Liu X.H."/>
            <person name="Li Y.G."/>
            <person name="Kettle C.J."/>
            <person name="Jalonen R."/>
            <person name="Gaisberger H."/>
            <person name="Ma Y.Z."/>
            <person name="Qiu Y.X."/>
        </authorList>
    </citation>
    <scope>NUCLEOTIDE SEQUENCE [LARGE SCALE GENOMIC DNA]</scope>
    <source>
        <strain evidence="5">Hangzhou</strain>
    </source>
</reference>
<dbReference type="SUPFAM" id="SSF49354">
    <property type="entry name" value="PapD-like"/>
    <property type="match status" value="1"/>
</dbReference>
<comment type="caution">
    <text evidence="5">The sequence shown here is derived from an EMBL/GenBank/DDBJ whole genome shotgun (WGS) entry which is preliminary data.</text>
</comment>
<evidence type="ECO:0000256" key="3">
    <source>
        <dbReference type="PROSITE-ProRule" id="PRU00023"/>
    </source>
</evidence>
<feature type="repeat" description="ANK" evidence="3">
    <location>
        <begin position="383"/>
        <end position="415"/>
    </location>
</feature>
<dbReference type="PROSITE" id="PS50088">
    <property type="entry name" value="ANK_REPEAT"/>
    <property type="match status" value="4"/>
</dbReference>
<dbReference type="InterPro" id="IPR008962">
    <property type="entry name" value="PapD-like_sf"/>
</dbReference>
<proteinExistence type="predicted"/>
<dbReference type="Pfam" id="PF12796">
    <property type="entry name" value="Ank_2"/>
    <property type="match status" value="2"/>
</dbReference>
<dbReference type="InterPro" id="IPR000535">
    <property type="entry name" value="MSP_dom"/>
</dbReference>
<accession>A0AAP0RR21</accession>
<feature type="repeat" description="ANK" evidence="3">
    <location>
        <begin position="416"/>
        <end position="448"/>
    </location>
</feature>
<dbReference type="PANTHER" id="PTHR24171">
    <property type="entry name" value="ANKYRIN REPEAT DOMAIN-CONTAINING PROTEIN 39-RELATED"/>
    <property type="match status" value="1"/>
</dbReference>
<dbReference type="PRINTS" id="PR01415">
    <property type="entry name" value="ANKYRIN"/>
</dbReference>
<dbReference type="InterPro" id="IPR036770">
    <property type="entry name" value="Ankyrin_rpt-contain_sf"/>
</dbReference>
<evidence type="ECO:0000259" key="4">
    <source>
        <dbReference type="PROSITE" id="PS50202"/>
    </source>
</evidence>
<organism evidence="5 6">
    <name type="scientific">Liquidambar formosana</name>
    <name type="common">Formosan gum</name>
    <dbReference type="NCBI Taxonomy" id="63359"/>
    <lineage>
        <taxon>Eukaryota</taxon>
        <taxon>Viridiplantae</taxon>
        <taxon>Streptophyta</taxon>
        <taxon>Embryophyta</taxon>
        <taxon>Tracheophyta</taxon>
        <taxon>Spermatophyta</taxon>
        <taxon>Magnoliopsida</taxon>
        <taxon>eudicotyledons</taxon>
        <taxon>Gunneridae</taxon>
        <taxon>Pentapetalae</taxon>
        <taxon>Saxifragales</taxon>
        <taxon>Altingiaceae</taxon>
        <taxon>Liquidambar</taxon>
    </lineage>
</organism>